<name>A0A0D2GD04_9EURO</name>
<accession>A0A0D2GD04</accession>
<dbReference type="SUPFAM" id="SSF54909">
    <property type="entry name" value="Dimeric alpha+beta barrel"/>
    <property type="match status" value="1"/>
</dbReference>
<keyword evidence="2" id="KW-1185">Reference proteome</keyword>
<dbReference type="GeneID" id="25307941"/>
<proteinExistence type="predicted"/>
<dbReference type="HOGENOM" id="CLU_073903_2_0_1"/>
<dbReference type="EMBL" id="KN846973">
    <property type="protein sequence ID" value="KIW78613.1"/>
    <property type="molecule type" value="Genomic_DNA"/>
</dbReference>
<evidence type="ECO:0000313" key="1">
    <source>
        <dbReference type="EMBL" id="KIW78613.1"/>
    </source>
</evidence>
<dbReference type="InterPro" id="IPR011008">
    <property type="entry name" value="Dimeric_a/b-barrel"/>
</dbReference>
<gene>
    <name evidence="1" type="ORF">Z517_08451</name>
</gene>
<dbReference type="Proteomes" id="UP000053029">
    <property type="component" value="Unassembled WGS sequence"/>
</dbReference>
<organism evidence="1 2">
    <name type="scientific">Fonsecaea pedrosoi CBS 271.37</name>
    <dbReference type="NCBI Taxonomy" id="1442368"/>
    <lineage>
        <taxon>Eukaryota</taxon>
        <taxon>Fungi</taxon>
        <taxon>Dikarya</taxon>
        <taxon>Ascomycota</taxon>
        <taxon>Pezizomycotina</taxon>
        <taxon>Eurotiomycetes</taxon>
        <taxon>Chaetothyriomycetidae</taxon>
        <taxon>Chaetothyriales</taxon>
        <taxon>Herpotrichiellaceae</taxon>
        <taxon>Fonsecaea</taxon>
    </lineage>
</organism>
<dbReference type="RefSeq" id="XP_013282421.1">
    <property type="nucleotide sequence ID" value="XM_013426967.1"/>
</dbReference>
<protein>
    <recommendedName>
        <fullName evidence="3">EthD domain-containing protein</fullName>
    </recommendedName>
</protein>
<dbReference type="VEuPathDB" id="FungiDB:Z517_08451"/>
<sequence length="245" mass="27486">MPSPYLSFIESRPLPESGTDAATWEKFYTTEHLPDFVNSGLATRAAFYRETFDYASAPPPEKRPPRNYLALYETDLEELLKSKILAEGGVRAGSHLFPNKFDTFDNGEFHARNYRLVQDFDPKGWGNKPAPFIAVVEMDPTADAEADFDKWYREEHLPLLGELPLYRRGARYVLGPKTPTSTVDGAEPARYLAVHQCDSPRTWECPAGEAANSTPWALKHFTESNVFVARGWELVHAVDGGQGTS</sequence>
<reference evidence="1 2" key="1">
    <citation type="submission" date="2015-01" db="EMBL/GenBank/DDBJ databases">
        <title>The Genome Sequence of Fonsecaea pedrosoi CBS 271.37.</title>
        <authorList>
            <consortium name="The Broad Institute Genomics Platform"/>
            <person name="Cuomo C."/>
            <person name="de Hoog S."/>
            <person name="Gorbushina A."/>
            <person name="Stielow B."/>
            <person name="Teixiera M."/>
            <person name="Abouelleil A."/>
            <person name="Chapman S.B."/>
            <person name="Priest M."/>
            <person name="Young S.K."/>
            <person name="Wortman J."/>
            <person name="Nusbaum C."/>
            <person name="Birren B."/>
        </authorList>
    </citation>
    <scope>NUCLEOTIDE SEQUENCE [LARGE SCALE GENOMIC DNA]</scope>
    <source>
        <strain evidence="1 2">CBS 271.37</strain>
    </source>
</reference>
<evidence type="ECO:0008006" key="3">
    <source>
        <dbReference type="Google" id="ProtNLM"/>
    </source>
</evidence>
<dbReference type="OrthoDB" id="2851338at2759"/>
<evidence type="ECO:0000313" key="2">
    <source>
        <dbReference type="Proteomes" id="UP000053029"/>
    </source>
</evidence>
<dbReference type="AlphaFoldDB" id="A0A0D2GD04"/>